<proteinExistence type="predicted"/>
<dbReference type="Gene3D" id="3.40.50.410">
    <property type="entry name" value="von Willebrand factor, type A domain"/>
    <property type="match status" value="1"/>
</dbReference>
<accession>A0A855X9W9</accession>
<dbReference type="PANTHER" id="PTHR37464:SF1">
    <property type="entry name" value="BLL2463 PROTEIN"/>
    <property type="match status" value="1"/>
</dbReference>
<keyword evidence="1" id="KW-0472">Membrane</keyword>
<feature type="domain" description="Aerotolerance regulator N-terminal" evidence="2">
    <location>
        <begin position="1"/>
        <end position="77"/>
    </location>
</feature>
<dbReference type="InterPro" id="IPR013783">
    <property type="entry name" value="Ig-like_fold"/>
</dbReference>
<dbReference type="AlphaFoldDB" id="A0A855X9W9"/>
<keyword evidence="1" id="KW-1133">Transmembrane helix</keyword>
<gene>
    <name evidence="5" type="ORF">C3F09_03700</name>
</gene>
<dbReference type="Gene3D" id="3.40.50.880">
    <property type="match status" value="1"/>
</dbReference>
<evidence type="ECO:0000256" key="1">
    <source>
        <dbReference type="SAM" id="Phobius"/>
    </source>
</evidence>
<protein>
    <recommendedName>
        <fullName evidence="7">VWA domain-containing protein</fullName>
    </recommendedName>
</protein>
<dbReference type="SUPFAM" id="SSF53300">
    <property type="entry name" value="vWA-like"/>
    <property type="match status" value="1"/>
</dbReference>
<dbReference type="SUPFAM" id="SSF52317">
    <property type="entry name" value="Class I glutamine amidotransferase-like"/>
    <property type="match status" value="1"/>
</dbReference>
<dbReference type="InterPro" id="IPR036465">
    <property type="entry name" value="vWFA_dom_sf"/>
</dbReference>
<name>A0A855X9W9_9BACT</name>
<feature type="transmembrane region" description="Helical" evidence="1">
    <location>
        <begin position="6"/>
        <end position="25"/>
    </location>
</feature>
<feature type="domain" description="VWFA" evidence="4">
    <location>
        <begin position="93"/>
        <end position="196"/>
    </location>
</feature>
<dbReference type="InterPro" id="IPR011933">
    <property type="entry name" value="Double_TM_dom"/>
</dbReference>
<dbReference type="Pfam" id="PF07705">
    <property type="entry name" value="CARDB"/>
    <property type="match status" value="1"/>
</dbReference>
<evidence type="ECO:0000259" key="3">
    <source>
        <dbReference type="Pfam" id="PF07705"/>
    </source>
</evidence>
<organism evidence="5 6">
    <name type="scientific">candidate division GN15 bacterium</name>
    <dbReference type="NCBI Taxonomy" id="2072418"/>
    <lineage>
        <taxon>Bacteria</taxon>
        <taxon>candidate division GN15</taxon>
    </lineage>
</organism>
<dbReference type="NCBIfam" id="TIGR02226">
    <property type="entry name" value="two_anch"/>
    <property type="match status" value="1"/>
</dbReference>
<keyword evidence="1" id="KW-0812">Transmembrane</keyword>
<evidence type="ECO:0000313" key="6">
    <source>
        <dbReference type="Proteomes" id="UP000250918"/>
    </source>
</evidence>
<dbReference type="PANTHER" id="PTHR37464">
    <property type="entry name" value="BLL2463 PROTEIN"/>
    <property type="match status" value="1"/>
</dbReference>
<dbReference type="InterPro" id="IPR011635">
    <property type="entry name" value="CARDB"/>
</dbReference>
<evidence type="ECO:0000313" key="5">
    <source>
        <dbReference type="EMBL" id="PWB74625.1"/>
    </source>
</evidence>
<dbReference type="Proteomes" id="UP000250918">
    <property type="component" value="Unassembled WGS sequence"/>
</dbReference>
<comment type="caution">
    <text evidence="5">The sequence shown here is derived from an EMBL/GenBank/DDBJ whole genome shotgun (WGS) entry which is preliminary data.</text>
</comment>
<evidence type="ECO:0008006" key="7">
    <source>
        <dbReference type="Google" id="ProtNLM"/>
    </source>
</evidence>
<dbReference type="Gene3D" id="2.60.40.10">
    <property type="entry name" value="Immunoglobulins"/>
    <property type="match status" value="1"/>
</dbReference>
<feature type="domain" description="CARDB" evidence="3">
    <location>
        <begin position="240"/>
        <end position="299"/>
    </location>
</feature>
<dbReference type="EMBL" id="PQAP01000026">
    <property type="protein sequence ID" value="PWB74625.1"/>
    <property type="molecule type" value="Genomic_DNA"/>
</dbReference>
<dbReference type="InterPro" id="IPR029062">
    <property type="entry name" value="Class_I_gatase-like"/>
</dbReference>
<dbReference type="InterPro" id="IPR002035">
    <property type="entry name" value="VWF_A"/>
</dbReference>
<feature type="transmembrane region" description="Helical" evidence="1">
    <location>
        <begin position="57"/>
        <end position="75"/>
    </location>
</feature>
<evidence type="ECO:0000259" key="4">
    <source>
        <dbReference type="Pfam" id="PF13519"/>
    </source>
</evidence>
<dbReference type="Pfam" id="PF07584">
    <property type="entry name" value="BatA"/>
    <property type="match status" value="1"/>
</dbReference>
<dbReference type="InterPro" id="IPR024163">
    <property type="entry name" value="Aerotolerance_reg_N"/>
</dbReference>
<reference evidence="5 6" key="1">
    <citation type="journal article" date="2018" name="ISME J.">
        <title>A methanotrophic archaeon couples anaerobic oxidation of methane to Fe(III) reduction.</title>
        <authorList>
            <person name="Cai C."/>
            <person name="Leu A.O."/>
            <person name="Xie G.J."/>
            <person name="Guo J."/>
            <person name="Feng Y."/>
            <person name="Zhao J.X."/>
            <person name="Tyson G.W."/>
            <person name="Yuan Z."/>
            <person name="Hu S."/>
        </authorList>
    </citation>
    <scope>NUCLEOTIDE SEQUENCE [LARGE SCALE GENOMIC DNA]</scope>
    <source>
        <strain evidence="5">FeB_12</strain>
    </source>
</reference>
<sequence length="550" mass="60393">MFGFLNSTALFAAVAALIPLIIHLFSRRRVKVVEFSSVRHLKAMQKRQVRRLKIRQLLLLILRMLIILAVVLAFARPTTKSGSVGAHASVTAVILFDNSASMGRYVTDGYLYDIAKRRTEELINTFGQADQVMLIPLCTDAGVAPTYGSAAAAREKLATIQLSARRADIDGALETAANQIKAAANLNREIYVITDRQKSSLPSSEALKNVDAKLYFVDLPLEIGENIGIMAVDFGGQLIMPGVEFSLTATIKNYGTRERTDILASLYLDGRRVQQQQAEVAAGGENRVRFAQTVAASGFHSGYVELSEDNFPADNRYYFSFFIPEKFSLLLVDGDEAARFIELAMVPSPDLVQAWSIKRATPDQLGGVNLDEYDVILLAGAPALDDRMATRIKTLVRQGKSLFVTYGGRTDIAAYNRVWSEVTGVAFDQPVKQSFTRAGYYSIEAADLNHPIFSVFGLEKNKLPEVKFFTLPTSHLVGQPRTLMKFTGGMSALVENKFGAGKVITFTGPIAPEYTDLPGHAFFVPFVSRIAEYLASNLSSLDIRLFVGSP</sequence>
<dbReference type="Pfam" id="PF13519">
    <property type="entry name" value="VWA_2"/>
    <property type="match status" value="1"/>
</dbReference>
<evidence type="ECO:0000259" key="2">
    <source>
        <dbReference type="Pfam" id="PF07584"/>
    </source>
</evidence>
<feature type="non-terminal residue" evidence="5">
    <location>
        <position position="550"/>
    </location>
</feature>